<evidence type="ECO:0000256" key="2">
    <source>
        <dbReference type="ARBA" id="ARBA00007613"/>
    </source>
</evidence>
<accession>A0A2H1E6I1</accession>
<evidence type="ECO:0000256" key="4">
    <source>
        <dbReference type="ARBA" id="ARBA00022452"/>
    </source>
</evidence>
<organism evidence="8 9">
    <name type="scientific">Tenacibaculum maritimum NCIMB 2154</name>
    <dbReference type="NCBI Taxonomy" id="1349785"/>
    <lineage>
        <taxon>Bacteria</taxon>
        <taxon>Pseudomonadati</taxon>
        <taxon>Bacteroidota</taxon>
        <taxon>Flavobacteriia</taxon>
        <taxon>Flavobacteriales</taxon>
        <taxon>Flavobacteriaceae</taxon>
        <taxon>Tenacibaculum</taxon>
    </lineage>
</organism>
<dbReference type="PANTHER" id="PTHR30026">
    <property type="entry name" value="OUTER MEMBRANE PROTEIN TOLC"/>
    <property type="match status" value="1"/>
</dbReference>
<dbReference type="KEGG" id="tmar:MARIT_0326"/>
<evidence type="ECO:0000256" key="5">
    <source>
        <dbReference type="ARBA" id="ARBA00022692"/>
    </source>
</evidence>
<sequence length="444" mass="49402">MKTKVALFVVILISFTSFSQKKWTLKDCVNHALENNITIKQNKLNVQLAERDVEIAKGNFLPNLNGSSGANLGFGSIIHPVTNSRVSQNTFGNSYSLGTGVTIFNGFRNLNTLKSARLGVEGNKLDLAKIENDISLNVVNFYLNVLFAKENLNVARIQAEISQNQIERAKARFEAGVIPKSDLLNVQSTAATDVQNVVNQENTLNLALLNLRQALQVSSDTFDVLPIDVEAPSAALLYENAGIVYNNALTNRPEIERAKLNIEDADLRIKIAKGAYLPSLTASANAQTNFAHSFDLLPGQRGNNYLFKQLNDNLGYGVGISLNVPLFNRFQTKNNVAKSIINKKVSEFQLENQKLQLQQQIEKSYLDAKAAAKTYETAQVSLDAQKEAFKNAQESYNYGSMTQFDFDQVRNRLVNAEGAMIRAKYDYVFKTKVLKFYYGESILD</sequence>
<keyword evidence="4" id="KW-1134">Transmembrane beta strand</keyword>
<evidence type="ECO:0000256" key="6">
    <source>
        <dbReference type="ARBA" id="ARBA00023136"/>
    </source>
</evidence>
<dbReference type="Gene3D" id="1.20.1600.10">
    <property type="entry name" value="Outer membrane efflux proteins (OEP)"/>
    <property type="match status" value="1"/>
</dbReference>
<evidence type="ECO:0000313" key="9">
    <source>
        <dbReference type="Proteomes" id="UP000231564"/>
    </source>
</evidence>
<dbReference type="InterPro" id="IPR003423">
    <property type="entry name" value="OMP_efflux"/>
</dbReference>
<keyword evidence="5" id="KW-0812">Transmembrane</keyword>
<dbReference type="OrthoDB" id="9811587at2"/>
<dbReference type="GO" id="GO:1990281">
    <property type="term" value="C:efflux pump complex"/>
    <property type="evidence" value="ECO:0007669"/>
    <property type="project" value="TreeGrafter"/>
</dbReference>
<name>A0A2H1E6I1_9FLAO</name>
<keyword evidence="3" id="KW-0813">Transport</keyword>
<keyword evidence="6" id="KW-0472">Membrane</keyword>
<dbReference type="InterPro" id="IPR051906">
    <property type="entry name" value="TolC-like"/>
</dbReference>
<dbReference type="GO" id="GO:0009279">
    <property type="term" value="C:cell outer membrane"/>
    <property type="evidence" value="ECO:0007669"/>
    <property type="project" value="UniProtKB-SubCell"/>
</dbReference>
<evidence type="ECO:0000256" key="3">
    <source>
        <dbReference type="ARBA" id="ARBA00022448"/>
    </source>
</evidence>
<dbReference type="PANTHER" id="PTHR30026:SF20">
    <property type="entry name" value="OUTER MEMBRANE PROTEIN TOLC"/>
    <property type="match status" value="1"/>
</dbReference>
<keyword evidence="9" id="KW-1185">Reference proteome</keyword>
<dbReference type="SUPFAM" id="SSF56954">
    <property type="entry name" value="Outer membrane efflux proteins (OEP)"/>
    <property type="match status" value="1"/>
</dbReference>
<dbReference type="STRING" id="1349785.GCA_000509405_02641"/>
<keyword evidence="7" id="KW-0998">Cell outer membrane</keyword>
<evidence type="ECO:0000256" key="1">
    <source>
        <dbReference type="ARBA" id="ARBA00004442"/>
    </source>
</evidence>
<gene>
    <name evidence="8" type="ORF">MARIT_0326</name>
</gene>
<proteinExistence type="inferred from homology"/>
<comment type="similarity">
    <text evidence="2">Belongs to the outer membrane factor (OMF) (TC 1.B.17) family.</text>
</comment>
<dbReference type="EMBL" id="LT634361">
    <property type="protein sequence ID" value="SFZ80235.1"/>
    <property type="molecule type" value="Genomic_DNA"/>
</dbReference>
<dbReference type="AlphaFoldDB" id="A0A2H1E6I1"/>
<dbReference type="Pfam" id="PF02321">
    <property type="entry name" value="OEP"/>
    <property type="match status" value="2"/>
</dbReference>
<evidence type="ECO:0000256" key="7">
    <source>
        <dbReference type="ARBA" id="ARBA00023237"/>
    </source>
</evidence>
<dbReference type="GO" id="GO:0015562">
    <property type="term" value="F:efflux transmembrane transporter activity"/>
    <property type="evidence" value="ECO:0007669"/>
    <property type="project" value="InterPro"/>
</dbReference>
<dbReference type="Proteomes" id="UP000231564">
    <property type="component" value="Chromosome MARIT"/>
</dbReference>
<dbReference type="RefSeq" id="WP_024740034.1">
    <property type="nucleotide sequence ID" value="NZ_CP138495.1"/>
</dbReference>
<comment type="subcellular location">
    <subcellularLocation>
        <location evidence="1">Cell outer membrane</location>
    </subcellularLocation>
</comment>
<evidence type="ECO:0000313" key="8">
    <source>
        <dbReference type="EMBL" id="SFZ80235.1"/>
    </source>
</evidence>
<protein>
    <submittedName>
        <fullName evidence="8">Outer membrane efflux protein</fullName>
    </submittedName>
</protein>
<dbReference type="GO" id="GO:0015288">
    <property type="term" value="F:porin activity"/>
    <property type="evidence" value="ECO:0007669"/>
    <property type="project" value="TreeGrafter"/>
</dbReference>
<reference evidence="8 9" key="1">
    <citation type="submission" date="2016-11" db="EMBL/GenBank/DDBJ databases">
        <authorList>
            <person name="Jaros S."/>
            <person name="Januszkiewicz K."/>
            <person name="Wedrychowicz H."/>
        </authorList>
    </citation>
    <scope>NUCLEOTIDE SEQUENCE [LARGE SCALE GENOMIC DNA]</scope>
    <source>
        <strain evidence="8">NCIMB 2154T</strain>
    </source>
</reference>